<evidence type="ECO:0000256" key="1">
    <source>
        <dbReference type="SAM" id="MobiDB-lite"/>
    </source>
</evidence>
<organism evidence="2 3">
    <name type="scientific">candidate division WWE3 bacterium</name>
    <dbReference type="NCBI Taxonomy" id="2053526"/>
    <lineage>
        <taxon>Bacteria</taxon>
        <taxon>Katanobacteria</taxon>
    </lineage>
</organism>
<name>A0A955LG65_UNCKA</name>
<reference evidence="2" key="2">
    <citation type="journal article" date="2021" name="Microbiome">
        <title>Successional dynamics and alternative stable states in a saline activated sludge microbial community over 9 years.</title>
        <authorList>
            <person name="Wang Y."/>
            <person name="Ye J."/>
            <person name="Ju F."/>
            <person name="Liu L."/>
            <person name="Boyd J.A."/>
            <person name="Deng Y."/>
            <person name="Parks D.H."/>
            <person name="Jiang X."/>
            <person name="Yin X."/>
            <person name="Woodcroft B.J."/>
            <person name="Tyson G.W."/>
            <person name="Hugenholtz P."/>
            <person name="Polz M.F."/>
            <person name="Zhang T."/>
        </authorList>
    </citation>
    <scope>NUCLEOTIDE SEQUENCE</scope>
    <source>
        <strain evidence="2">HKST-UBA01</strain>
    </source>
</reference>
<reference evidence="2" key="1">
    <citation type="submission" date="2020-04" db="EMBL/GenBank/DDBJ databases">
        <authorList>
            <person name="Zhang T."/>
        </authorList>
    </citation>
    <scope>NUCLEOTIDE SEQUENCE</scope>
    <source>
        <strain evidence="2">HKST-UBA01</strain>
    </source>
</reference>
<evidence type="ECO:0000313" key="3">
    <source>
        <dbReference type="Proteomes" id="UP000701698"/>
    </source>
</evidence>
<feature type="compositionally biased region" description="Polar residues" evidence="1">
    <location>
        <begin position="1"/>
        <end position="23"/>
    </location>
</feature>
<dbReference type="EMBL" id="JAGQKX010000023">
    <property type="protein sequence ID" value="MCA9390032.1"/>
    <property type="molecule type" value="Genomic_DNA"/>
</dbReference>
<feature type="region of interest" description="Disordered" evidence="1">
    <location>
        <begin position="1"/>
        <end position="26"/>
    </location>
</feature>
<comment type="caution">
    <text evidence="2">The sequence shown here is derived from an EMBL/GenBank/DDBJ whole genome shotgun (WGS) entry which is preliminary data.</text>
</comment>
<dbReference type="Proteomes" id="UP000701698">
    <property type="component" value="Unassembled WGS sequence"/>
</dbReference>
<sequence length="63" mass="6882">MSEEMQSTGLQEESHTHATQNGENTEDAGYSDEFFCPECGTGPVVFQEGRCFLCYACGFSKCG</sequence>
<gene>
    <name evidence="2" type="ORF">KC571_01400</name>
</gene>
<proteinExistence type="predicted"/>
<accession>A0A955LG65</accession>
<evidence type="ECO:0000313" key="2">
    <source>
        <dbReference type="EMBL" id="MCA9390032.1"/>
    </source>
</evidence>
<dbReference type="AlphaFoldDB" id="A0A955LG65"/>
<protein>
    <submittedName>
        <fullName evidence="2">Uncharacterized protein</fullName>
    </submittedName>
</protein>